<proteinExistence type="predicted"/>
<evidence type="ECO:0000313" key="1">
    <source>
        <dbReference type="EMBL" id="CAB4125456.1"/>
    </source>
</evidence>
<name>A0A6J7WH51_9CAUD</name>
<sequence length="79" mass="9696">MSELEDLIADDLSKQMAETMDFMFLADLLGWKQVDMFYHAMGEVDEWLEKNCKLRYRRVAHHFMFEDENDANWFKLRWL</sequence>
<dbReference type="EMBL" id="LR798231">
    <property type="protein sequence ID" value="CAB5208463.1"/>
    <property type="molecule type" value="Genomic_DNA"/>
</dbReference>
<evidence type="ECO:0000313" key="2">
    <source>
        <dbReference type="EMBL" id="CAB5208463.1"/>
    </source>
</evidence>
<gene>
    <name evidence="2" type="ORF">UFOVP181_33</name>
    <name evidence="1" type="ORF">UFOVP57_130</name>
</gene>
<dbReference type="EMBL" id="LR796187">
    <property type="protein sequence ID" value="CAB4125456.1"/>
    <property type="molecule type" value="Genomic_DNA"/>
</dbReference>
<accession>A0A6J7WH51</accession>
<organism evidence="2">
    <name type="scientific">uncultured Caudovirales phage</name>
    <dbReference type="NCBI Taxonomy" id="2100421"/>
    <lineage>
        <taxon>Viruses</taxon>
        <taxon>Duplodnaviria</taxon>
        <taxon>Heunggongvirae</taxon>
        <taxon>Uroviricota</taxon>
        <taxon>Caudoviricetes</taxon>
        <taxon>Peduoviridae</taxon>
        <taxon>Maltschvirus</taxon>
        <taxon>Maltschvirus maltsch</taxon>
    </lineage>
</organism>
<protein>
    <submittedName>
        <fullName evidence="2">Uncharacterized protein</fullName>
    </submittedName>
</protein>
<reference evidence="2" key="1">
    <citation type="submission" date="2020-05" db="EMBL/GenBank/DDBJ databases">
        <authorList>
            <person name="Chiriac C."/>
            <person name="Salcher M."/>
            <person name="Ghai R."/>
            <person name="Kavagutti S V."/>
        </authorList>
    </citation>
    <scope>NUCLEOTIDE SEQUENCE</scope>
</reference>